<feature type="compositionally biased region" description="Basic and acidic residues" evidence="1">
    <location>
        <begin position="83"/>
        <end position="99"/>
    </location>
</feature>
<accession>A0ABQ3T6J0</accession>
<evidence type="ECO:0000256" key="1">
    <source>
        <dbReference type="SAM" id="MobiDB-lite"/>
    </source>
</evidence>
<dbReference type="Gene3D" id="1.10.10.2840">
    <property type="entry name" value="PucR C-terminal helix-turn-helix domain"/>
    <property type="match status" value="1"/>
</dbReference>
<name>A0ABQ3T6J0_9ACTN</name>
<organism evidence="3 4">
    <name type="scientific">Streptomyces spororaveus</name>
    <dbReference type="NCBI Taxonomy" id="284039"/>
    <lineage>
        <taxon>Bacteria</taxon>
        <taxon>Bacillati</taxon>
        <taxon>Actinomycetota</taxon>
        <taxon>Actinomycetes</taxon>
        <taxon>Kitasatosporales</taxon>
        <taxon>Streptomycetaceae</taxon>
        <taxon>Streptomyces</taxon>
    </lineage>
</organism>
<gene>
    <name evidence="3" type="ORF">Sspor_15700</name>
</gene>
<dbReference type="InterPro" id="IPR025736">
    <property type="entry name" value="PucR_C-HTH_dom"/>
</dbReference>
<evidence type="ECO:0000313" key="3">
    <source>
        <dbReference type="EMBL" id="GHI76009.1"/>
    </source>
</evidence>
<comment type="caution">
    <text evidence="3">The sequence shown here is derived from an EMBL/GenBank/DDBJ whole genome shotgun (WGS) entry which is preliminary data.</text>
</comment>
<protein>
    <recommendedName>
        <fullName evidence="2">PucR C-terminal helix-turn-helix domain-containing protein</fullName>
    </recommendedName>
</protein>
<feature type="region of interest" description="Disordered" evidence="1">
    <location>
        <begin position="73"/>
        <end position="142"/>
    </location>
</feature>
<dbReference type="PANTHER" id="PTHR33744">
    <property type="entry name" value="CARBOHYDRATE DIACID REGULATOR"/>
    <property type="match status" value="1"/>
</dbReference>
<dbReference type="EMBL" id="BNED01000005">
    <property type="protein sequence ID" value="GHI76009.1"/>
    <property type="molecule type" value="Genomic_DNA"/>
</dbReference>
<evidence type="ECO:0000259" key="2">
    <source>
        <dbReference type="Pfam" id="PF13556"/>
    </source>
</evidence>
<keyword evidence="4" id="KW-1185">Reference proteome</keyword>
<dbReference type="Pfam" id="PF13556">
    <property type="entry name" value="HTH_30"/>
    <property type="match status" value="1"/>
</dbReference>
<dbReference type="Proteomes" id="UP000608522">
    <property type="component" value="Unassembled WGS sequence"/>
</dbReference>
<evidence type="ECO:0000313" key="4">
    <source>
        <dbReference type="Proteomes" id="UP000608522"/>
    </source>
</evidence>
<dbReference type="InterPro" id="IPR051448">
    <property type="entry name" value="CdaR-like_regulators"/>
</dbReference>
<proteinExistence type="predicted"/>
<feature type="compositionally biased region" description="Basic and acidic residues" evidence="1">
    <location>
        <begin position="116"/>
        <end position="134"/>
    </location>
</feature>
<dbReference type="PANTHER" id="PTHR33744:SF1">
    <property type="entry name" value="DNA-BINDING TRANSCRIPTIONAL ACTIVATOR ADER"/>
    <property type="match status" value="1"/>
</dbReference>
<feature type="domain" description="PucR C-terminal helix-turn-helix" evidence="2">
    <location>
        <begin position="309"/>
        <end position="362"/>
    </location>
</feature>
<sequence>MCELLNRILSRPPSEWIRVLRTELPVLADEIVEELLRGTPGSSVLGNGNETHDELLRRSLEEALFAALGYREPENQSMNGGDRCLEHESNVPQEGRHEAGPPATQKPARHTGAGPAHHDGHRATDRASARDWHEPGAPSDQPRQHLFKALTDARATPQRSLAELAEEAAWPLPPAVRGVMLATPGEMQQLAAVLHDSLPGVFAGRPCLLVPSAGSDTRAWLESPLRGRLAAVGHEVPLADTASSLRWALRLLSLTWAHQGQDIRPVFVDDHLSTLMLLQDETLPEALAAQWLKPLADLTPRQSERLEVTLLAWLEHGGAPEVAKALSVHPQTVRYRMRQLEKLFGSQLRDPRARFELEVTLRSRQLLAQARIVDSRQVRHSSRFMTANFTPVTARKMARINGL</sequence>
<reference evidence="4" key="1">
    <citation type="submission" date="2023-07" db="EMBL/GenBank/DDBJ databases">
        <title>Whole genome shotgun sequence of Streptomyces spororaveus NBRC 15456.</title>
        <authorList>
            <person name="Komaki H."/>
            <person name="Tamura T."/>
        </authorList>
    </citation>
    <scope>NUCLEOTIDE SEQUENCE [LARGE SCALE GENOMIC DNA]</scope>
    <source>
        <strain evidence="4">NBRC 15456</strain>
    </source>
</reference>
<dbReference type="InterPro" id="IPR042070">
    <property type="entry name" value="PucR_C-HTH_sf"/>
</dbReference>